<reference evidence="1 2" key="1">
    <citation type="journal article" date="2018" name="Arch. Microbiol.">
        <title>New insights into the metabolic potential of the phototrophic purple bacterium Rhodopila globiformis DSM 161(T) from its draft genome sequence and evidence for a vanadium-dependent nitrogenase.</title>
        <authorList>
            <person name="Imhoff J.F."/>
            <person name="Rahn T."/>
            <person name="Kunzel S."/>
            <person name="Neulinger S.C."/>
        </authorList>
    </citation>
    <scope>NUCLEOTIDE SEQUENCE [LARGE SCALE GENOMIC DNA]</scope>
    <source>
        <strain evidence="1 2">DSM 16996</strain>
    </source>
</reference>
<dbReference type="RefSeq" id="WP_104508447.1">
    <property type="nucleotide sequence ID" value="NZ_JACIGC010000003.1"/>
</dbReference>
<keyword evidence="2" id="KW-1185">Reference proteome</keyword>
<sequence>MSIRLQISILVYVMVQAVVFGAGVVLVLATPLSAFAMHLMPWVVGVSAIASAPVSWWIAPRMRSRFQRQTASQLPAE</sequence>
<organism evidence="1 2">
    <name type="scientific">Rhodoblastus sphagnicola</name>
    <dbReference type="NCBI Taxonomy" id="333368"/>
    <lineage>
        <taxon>Bacteria</taxon>
        <taxon>Pseudomonadati</taxon>
        <taxon>Pseudomonadota</taxon>
        <taxon>Alphaproteobacteria</taxon>
        <taxon>Hyphomicrobiales</taxon>
        <taxon>Rhodoblastaceae</taxon>
        <taxon>Rhodoblastus</taxon>
    </lineage>
</organism>
<protein>
    <submittedName>
        <fullName evidence="1">Uncharacterized protein</fullName>
    </submittedName>
</protein>
<name>A0A2S6N545_9HYPH</name>
<proteinExistence type="predicted"/>
<dbReference type="AlphaFoldDB" id="A0A2S6N545"/>
<dbReference type="Proteomes" id="UP000239089">
    <property type="component" value="Unassembled WGS sequence"/>
</dbReference>
<dbReference type="EMBL" id="NHSJ01000087">
    <property type="protein sequence ID" value="PPQ29736.1"/>
    <property type="molecule type" value="Genomic_DNA"/>
</dbReference>
<evidence type="ECO:0000313" key="2">
    <source>
        <dbReference type="Proteomes" id="UP000239089"/>
    </source>
</evidence>
<accession>A0A2S6N545</accession>
<comment type="caution">
    <text evidence="1">The sequence shown here is derived from an EMBL/GenBank/DDBJ whole genome shotgun (WGS) entry which is preliminary data.</text>
</comment>
<dbReference type="OrthoDB" id="7889159at2"/>
<gene>
    <name evidence="1" type="ORF">CCR94_13830</name>
</gene>
<evidence type="ECO:0000313" key="1">
    <source>
        <dbReference type="EMBL" id="PPQ29736.1"/>
    </source>
</evidence>